<sequence>MPRRKFNSGENHKKRGELLAMSTKGTESKVKPKQACSPSLAQHDVIIAQDKTPVGQRNAHSTQQHSSVDEDSSFTSSSSTTSSWMTDV</sequence>
<evidence type="ECO:0000313" key="3">
    <source>
        <dbReference type="Proteomes" id="UP000499080"/>
    </source>
</evidence>
<keyword evidence="3" id="KW-1185">Reference proteome</keyword>
<comment type="caution">
    <text evidence="2">The sequence shown here is derived from an EMBL/GenBank/DDBJ whole genome shotgun (WGS) entry which is preliminary data.</text>
</comment>
<feature type="compositionally biased region" description="Low complexity" evidence="1">
    <location>
        <begin position="73"/>
        <end position="88"/>
    </location>
</feature>
<accession>A0A4Y2M6Q3</accession>
<gene>
    <name evidence="2" type="ORF">AVEN_43073_1</name>
</gene>
<dbReference type="Proteomes" id="UP000499080">
    <property type="component" value="Unassembled WGS sequence"/>
</dbReference>
<dbReference type="AlphaFoldDB" id="A0A4Y2M6Q3"/>
<evidence type="ECO:0000313" key="2">
    <source>
        <dbReference type="EMBL" id="GBN22339.1"/>
    </source>
</evidence>
<protein>
    <submittedName>
        <fullName evidence="2">Uncharacterized protein</fullName>
    </submittedName>
</protein>
<evidence type="ECO:0000256" key="1">
    <source>
        <dbReference type="SAM" id="MobiDB-lite"/>
    </source>
</evidence>
<dbReference type="EMBL" id="BGPR01006852">
    <property type="protein sequence ID" value="GBN22339.1"/>
    <property type="molecule type" value="Genomic_DNA"/>
</dbReference>
<organism evidence="2 3">
    <name type="scientific">Araneus ventricosus</name>
    <name type="common">Orbweaver spider</name>
    <name type="synonym">Epeira ventricosa</name>
    <dbReference type="NCBI Taxonomy" id="182803"/>
    <lineage>
        <taxon>Eukaryota</taxon>
        <taxon>Metazoa</taxon>
        <taxon>Ecdysozoa</taxon>
        <taxon>Arthropoda</taxon>
        <taxon>Chelicerata</taxon>
        <taxon>Arachnida</taxon>
        <taxon>Araneae</taxon>
        <taxon>Araneomorphae</taxon>
        <taxon>Entelegynae</taxon>
        <taxon>Araneoidea</taxon>
        <taxon>Araneidae</taxon>
        <taxon>Araneus</taxon>
    </lineage>
</organism>
<feature type="region of interest" description="Disordered" evidence="1">
    <location>
        <begin position="1"/>
        <end position="88"/>
    </location>
</feature>
<name>A0A4Y2M6Q3_ARAVE</name>
<proteinExistence type="predicted"/>
<reference evidence="2 3" key="1">
    <citation type="journal article" date="2019" name="Sci. Rep.">
        <title>Orb-weaving spider Araneus ventricosus genome elucidates the spidroin gene catalogue.</title>
        <authorList>
            <person name="Kono N."/>
            <person name="Nakamura H."/>
            <person name="Ohtoshi R."/>
            <person name="Moran D.A.P."/>
            <person name="Shinohara A."/>
            <person name="Yoshida Y."/>
            <person name="Fujiwara M."/>
            <person name="Mori M."/>
            <person name="Tomita M."/>
            <person name="Arakawa K."/>
        </authorList>
    </citation>
    <scope>NUCLEOTIDE SEQUENCE [LARGE SCALE GENOMIC DNA]</scope>
</reference>